<dbReference type="InterPro" id="IPR003593">
    <property type="entry name" value="AAA+_ATPase"/>
</dbReference>
<reference evidence="5 6" key="1">
    <citation type="submission" date="2023-07" db="EMBL/GenBank/DDBJ databases">
        <title>Genomic Encyclopedia of Type Strains, Phase IV (KMG-IV): sequencing the most valuable type-strain genomes for metagenomic binning, comparative biology and taxonomic classification.</title>
        <authorList>
            <person name="Goeker M."/>
        </authorList>
    </citation>
    <scope>NUCLEOTIDE SEQUENCE [LARGE SCALE GENOMIC DNA]</scope>
    <source>
        <strain evidence="5 6">DSM 12396</strain>
    </source>
</reference>
<evidence type="ECO:0000256" key="3">
    <source>
        <dbReference type="ARBA" id="ARBA00022840"/>
    </source>
</evidence>
<keyword evidence="2" id="KW-0547">Nucleotide-binding</keyword>
<dbReference type="InterPro" id="IPR037257">
    <property type="entry name" value="T2SS_E_N_sf"/>
</dbReference>
<comment type="similarity">
    <text evidence="1">Belongs to the GSP E family.</text>
</comment>
<dbReference type="Gene3D" id="3.40.50.300">
    <property type="entry name" value="P-loop containing nucleotide triphosphate hydrolases"/>
    <property type="match status" value="1"/>
</dbReference>
<dbReference type="InterPro" id="IPR027417">
    <property type="entry name" value="P-loop_NTPase"/>
</dbReference>
<dbReference type="Gene3D" id="1.10.40.70">
    <property type="match status" value="1"/>
</dbReference>
<keyword evidence="3" id="KW-0067">ATP-binding</keyword>
<comment type="caution">
    <text evidence="5">The sequence shown here is derived from an EMBL/GenBank/DDBJ whole genome shotgun (WGS) entry which is preliminary data.</text>
</comment>
<dbReference type="Pfam" id="PF00437">
    <property type="entry name" value="T2SSE"/>
    <property type="match status" value="1"/>
</dbReference>
<protein>
    <submittedName>
        <fullName evidence="5">Type IV pilus assembly protein PilB</fullName>
    </submittedName>
</protein>
<dbReference type="InterPro" id="IPR001482">
    <property type="entry name" value="T2SS/T4SS_dom"/>
</dbReference>
<dbReference type="Gene3D" id="3.30.450.90">
    <property type="match status" value="1"/>
</dbReference>
<dbReference type="SUPFAM" id="SSF160246">
    <property type="entry name" value="EspE N-terminal domain-like"/>
    <property type="match status" value="1"/>
</dbReference>
<dbReference type="PANTHER" id="PTHR30258:SF1">
    <property type="entry name" value="PROTEIN TRANSPORT PROTEIN HOFB HOMOLOG"/>
    <property type="match status" value="1"/>
</dbReference>
<evidence type="ECO:0000313" key="6">
    <source>
        <dbReference type="Proteomes" id="UP001225644"/>
    </source>
</evidence>
<dbReference type="EMBL" id="JAUSUX010000011">
    <property type="protein sequence ID" value="MDQ0286520.1"/>
    <property type="molecule type" value="Genomic_DNA"/>
</dbReference>
<dbReference type="CDD" id="cd01129">
    <property type="entry name" value="PulE-GspE-like"/>
    <property type="match status" value="1"/>
</dbReference>
<sequence>MGWLKMAAVYTKKRLGDLLLQTGLITREQLNQALEVQKQTGERLGRVLINLGLVTEQDILNTLEMQLGIPQITLMDKVDPVLIKSLPEAVLRRHKVVPVKKEGRRLIVAMSDPLNLVALDDIRLASGLEVEPVLAREEEIDAVLQKVFGLTFVEQAFGQPAAPEEREIQTLTLAAGDEVPPEEAPVVRLVNTIIAQAVAEKASDIHIEPQEDRVLVRYRVDGLLREALTLPRHIRFNLTTRIKILAGLDIAEKRLPQDGRFQVKYGEQEIDVRVSTLPTVHGEKVVLRLLLKSGRILPIDRLGFHRYNLERFAEVIHRTSGMILVTGPTGSGKTTTLYAVLAQLNSPERNIVTIGDPVEYLLRGINQTQINVKAGLTFAAGLRSILRQDPDIIMVGEIRDGETAQIAVRAATTGHLVLSSLHTNDAAGALTRLIDMGVEPFLVASSVVGVVSQRLVRLLCPRCREPYQLPEDAPERIFMGLPPDDPVTLYRAAGCHHCNHTGYRGRTSIQEVLPVTRAIRELVNKKASADVIKEKAVAEGMVTLKEDGIDKARQGITSIAEVMRVAYNEW</sequence>
<dbReference type="Gene3D" id="3.30.300.160">
    <property type="entry name" value="Type II secretion system, protein E, N-terminal domain"/>
    <property type="match status" value="1"/>
</dbReference>
<dbReference type="InterPro" id="IPR007831">
    <property type="entry name" value="T2SS_GspE_N"/>
</dbReference>
<dbReference type="SUPFAM" id="SSF52540">
    <property type="entry name" value="P-loop containing nucleoside triphosphate hydrolases"/>
    <property type="match status" value="1"/>
</dbReference>
<evidence type="ECO:0000313" key="5">
    <source>
        <dbReference type="EMBL" id="MDQ0286520.1"/>
    </source>
</evidence>
<dbReference type="SMART" id="SM00382">
    <property type="entry name" value="AAA"/>
    <property type="match status" value="1"/>
</dbReference>
<evidence type="ECO:0000259" key="4">
    <source>
        <dbReference type="PROSITE" id="PS00662"/>
    </source>
</evidence>
<dbReference type="PROSITE" id="PS00662">
    <property type="entry name" value="T2SP_E"/>
    <property type="match status" value="1"/>
</dbReference>
<name>A0ABU0B1C1_9FIRM</name>
<accession>A0ABU0B1C1</accession>
<dbReference type="Pfam" id="PF05157">
    <property type="entry name" value="MshEN"/>
    <property type="match status" value="1"/>
</dbReference>
<evidence type="ECO:0000256" key="1">
    <source>
        <dbReference type="ARBA" id="ARBA00006611"/>
    </source>
</evidence>
<evidence type="ECO:0000256" key="2">
    <source>
        <dbReference type="ARBA" id="ARBA00022741"/>
    </source>
</evidence>
<organism evidence="5 6">
    <name type="scientific">Desulfofundulus luciae</name>
    <dbReference type="NCBI Taxonomy" id="74702"/>
    <lineage>
        <taxon>Bacteria</taxon>
        <taxon>Bacillati</taxon>
        <taxon>Bacillota</taxon>
        <taxon>Clostridia</taxon>
        <taxon>Eubacteriales</taxon>
        <taxon>Peptococcaceae</taxon>
        <taxon>Desulfofundulus</taxon>
    </lineage>
</organism>
<proteinExistence type="inferred from homology"/>
<keyword evidence="6" id="KW-1185">Reference proteome</keyword>
<dbReference type="Proteomes" id="UP001225644">
    <property type="component" value="Unassembled WGS sequence"/>
</dbReference>
<gene>
    <name evidence="5" type="ORF">J2Z49_001634</name>
</gene>
<feature type="domain" description="Bacterial type II secretion system protein E" evidence="4">
    <location>
        <begin position="386"/>
        <end position="400"/>
    </location>
</feature>
<dbReference type="PANTHER" id="PTHR30258">
    <property type="entry name" value="TYPE II SECRETION SYSTEM PROTEIN GSPE-RELATED"/>
    <property type="match status" value="1"/>
</dbReference>